<comment type="caution">
    <text evidence="1">The sequence shown here is derived from an EMBL/GenBank/DDBJ whole genome shotgun (WGS) entry which is preliminary data.</text>
</comment>
<dbReference type="EMBL" id="BMAW01033842">
    <property type="protein sequence ID" value="GFU32098.1"/>
    <property type="molecule type" value="Genomic_DNA"/>
</dbReference>
<proteinExistence type="predicted"/>
<reference evidence="1" key="1">
    <citation type="submission" date="2020-08" db="EMBL/GenBank/DDBJ databases">
        <title>Multicomponent nature underlies the extraordinary mechanical properties of spider dragline silk.</title>
        <authorList>
            <person name="Kono N."/>
            <person name="Nakamura H."/>
            <person name="Mori M."/>
            <person name="Yoshida Y."/>
            <person name="Ohtoshi R."/>
            <person name="Malay A.D."/>
            <person name="Moran D.A.P."/>
            <person name="Tomita M."/>
            <person name="Numata K."/>
            <person name="Arakawa K."/>
        </authorList>
    </citation>
    <scope>NUCLEOTIDE SEQUENCE</scope>
</reference>
<organism evidence="1 2">
    <name type="scientific">Nephila pilipes</name>
    <name type="common">Giant wood spider</name>
    <name type="synonym">Nephila maculata</name>
    <dbReference type="NCBI Taxonomy" id="299642"/>
    <lineage>
        <taxon>Eukaryota</taxon>
        <taxon>Metazoa</taxon>
        <taxon>Ecdysozoa</taxon>
        <taxon>Arthropoda</taxon>
        <taxon>Chelicerata</taxon>
        <taxon>Arachnida</taxon>
        <taxon>Araneae</taxon>
        <taxon>Araneomorphae</taxon>
        <taxon>Entelegynae</taxon>
        <taxon>Araneoidea</taxon>
        <taxon>Nephilidae</taxon>
        <taxon>Nephila</taxon>
    </lineage>
</organism>
<protein>
    <submittedName>
        <fullName evidence="1">Integrase catalytic domain-containing protein</fullName>
    </submittedName>
</protein>
<gene>
    <name evidence="1" type="primary">AVEN_182438_1</name>
    <name evidence="1" type="ORF">NPIL_581711</name>
</gene>
<name>A0A8X6QNZ2_NEPPI</name>
<sequence length="182" mass="21597">MRLVESKFDFVVTGSYNDESFNEGSFSPSHCFLFKSVSNLEKTLRSFWETENISEEKPVITDELKFWEDHFERMHIRKLCGRYSVSQPFKQYIYIYKNLGDFRTIVSKHLDQLWRRLNPDPKVKVLYTQFIEEYLALGHVEEVLNINEIASDDGFFLPHHGVFRSGNRVRPLRVVFNGFTKN</sequence>
<dbReference type="Proteomes" id="UP000887013">
    <property type="component" value="Unassembled WGS sequence"/>
</dbReference>
<dbReference type="AlphaFoldDB" id="A0A8X6QNZ2"/>
<evidence type="ECO:0000313" key="1">
    <source>
        <dbReference type="EMBL" id="GFU32098.1"/>
    </source>
</evidence>
<dbReference type="OrthoDB" id="8052806at2759"/>
<accession>A0A8X6QNZ2</accession>
<keyword evidence="2" id="KW-1185">Reference proteome</keyword>
<evidence type="ECO:0000313" key="2">
    <source>
        <dbReference type="Proteomes" id="UP000887013"/>
    </source>
</evidence>